<dbReference type="AlphaFoldDB" id="A0A8J2HJ62"/>
<feature type="non-terminal residue" evidence="1">
    <location>
        <position position="1"/>
    </location>
</feature>
<evidence type="ECO:0000313" key="2">
    <source>
        <dbReference type="Proteomes" id="UP000786811"/>
    </source>
</evidence>
<gene>
    <name evidence="1" type="ORF">HICCMSTLAB_LOCUS9935</name>
</gene>
<protein>
    <submittedName>
        <fullName evidence="1">Uncharacterized protein</fullName>
    </submittedName>
</protein>
<name>A0A8J2HJ62_COTCN</name>
<organism evidence="1 2">
    <name type="scientific">Cotesia congregata</name>
    <name type="common">Parasitoid wasp</name>
    <name type="synonym">Apanteles congregatus</name>
    <dbReference type="NCBI Taxonomy" id="51543"/>
    <lineage>
        <taxon>Eukaryota</taxon>
        <taxon>Metazoa</taxon>
        <taxon>Ecdysozoa</taxon>
        <taxon>Arthropoda</taxon>
        <taxon>Hexapoda</taxon>
        <taxon>Insecta</taxon>
        <taxon>Pterygota</taxon>
        <taxon>Neoptera</taxon>
        <taxon>Endopterygota</taxon>
        <taxon>Hymenoptera</taxon>
        <taxon>Apocrita</taxon>
        <taxon>Ichneumonoidea</taxon>
        <taxon>Braconidae</taxon>
        <taxon>Microgastrinae</taxon>
        <taxon>Cotesia</taxon>
    </lineage>
</organism>
<proteinExistence type="predicted"/>
<evidence type="ECO:0000313" key="1">
    <source>
        <dbReference type="EMBL" id="CAG5100862.1"/>
    </source>
</evidence>
<comment type="caution">
    <text evidence="1">The sequence shown here is derived from an EMBL/GenBank/DDBJ whole genome shotgun (WGS) entry which is preliminary data.</text>
</comment>
<dbReference type="EMBL" id="CAJNRD030001122">
    <property type="protein sequence ID" value="CAG5100862.1"/>
    <property type="molecule type" value="Genomic_DNA"/>
</dbReference>
<sequence length="93" mass="10599">MQKKIFEEKIGQRKYNEADVTICPGYEARSRSKSRVSAEKVDEQEVGTLTLIRQDPVTVVVNFMDRVSVIVVELSTLCRLFSFIHCSVIVCCK</sequence>
<reference evidence="1" key="1">
    <citation type="submission" date="2021-04" db="EMBL/GenBank/DDBJ databases">
        <authorList>
            <person name="Chebbi M.A.C M."/>
        </authorList>
    </citation>
    <scope>NUCLEOTIDE SEQUENCE</scope>
</reference>
<dbReference type="Proteomes" id="UP000786811">
    <property type="component" value="Unassembled WGS sequence"/>
</dbReference>
<accession>A0A8J2HJ62</accession>
<keyword evidence="2" id="KW-1185">Reference proteome</keyword>